<name>Q023B8_SOLUE</name>
<gene>
    <name evidence="8" type="ordered locus">Acid_2943</name>
</gene>
<evidence type="ECO:0000259" key="7">
    <source>
        <dbReference type="PROSITE" id="PS51900"/>
    </source>
</evidence>
<evidence type="ECO:0000256" key="3">
    <source>
        <dbReference type="ARBA" id="ARBA00023125"/>
    </source>
</evidence>
<dbReference type="GO" id="GO:0015074">
    <property type="term" value="P:DNA integration"/>
    <property type="evidence" value="ECO:0007669"/>
    <property type="project" value="UniProtKB-KW"/>
</dbReference>
<evidence type="ECO:0000256" key="1">
    <source>
        <dbReference type="ARBA" id="ARBA00008857"/>
    </source>
</evidence>
<protein>
    <submittedName>
        <fullName evidence="8">Phage integrase family protein</fullName>
    </submittedName>
</protein>
<dbReference type="InterPro" id="IPR004107">
    <property type="entry name" value="Integrase_SAM-like_N"/>
</dbReference>
<dbReference type="InterPro" id="IPR013762">
    <property type="entry name" value="Integrase-like_cat_sf"/>
</dbReference>
<accession>Q023B8</accession>
<dbReference type="eggNOG" id="COG4974">
    <property type="taxonomic scope" value="Bacteria"/>
</dbReference>
<evidence type="ECO:0000256" key="4">
    <source>
        <dbReference type="ARBA" id="ARBA00023172"/>
    </source>
</evidence>
<reference evidence="8" key="1">
    <citation type="submission" date="2006-10" db="EMBL/GenBank/DDBJ databases">
        <title>Complete sequence of Solibacter usitatus Ellin6076.</title>
        <authorList>
            <consortium name="US DOE Joint Genome Institute"/>
            <person name="Copeland A."/>
            <person name="Lucas S."/>
            <person name="Lapidus A."/>
            <person name="Barry K."/>
            <person name="Detter J.C."/>
            <person name="Glavina del Rio T."/>
            <person name="Hammon N."/>
            <person name="Israni S."/>
            <person name="Dalin E."/>
            <person name="Tice H."/>
            <person name="Pitluck S."/>
            <person name="Thompson L.S."/>
            <person name="Brettin T."/>
            <person name="Bruce D."/>
            <person name="Han C."/>
            <person name="Tapia R."/>
            <person name="Gilna P."/>
            <person name="Schmutz J."/>
            <person name="Larimer F."/>
            <person name="Land M."/>
            <person name="Hauser L."/>
            <person name="Kyrpides N."/>
            <person name="Mikhailova N."/>
            <person name="Janssen P.H."/>
            <person name="Kuske C.R."/>
            <person name="Richardson P."/>
        </authorList>
    </citation>
    <scope>NUCLEOTIDE SEQUENCE</scope>
    <source>
        <strain evidence="8">Ellin6076</strain>
    </source>
</reference>
<comment type="similarity">
    <text evidence="1">Belongs to the 'phage' integrase family.</text>
</comment>
<dbReference type="KEGG" id="sus:Acid_2943"/>
<dbReference type="HOGENOM" id="CLU_027562_9_1_0"/>
<dbReference type="Gene3D" id="1.10.443.10">
    <property type="entry name" value="Intergrase catalytic core"/>
    <property type="match status" value="1"/>
</dbReference>
<dbReference type="OrthoDB" id="107900at2"/>
<keyword evidence="3 5" id="KW-0238">DNA-binding</keyword>
<dbReference type="InterPro" id="IPR002104">
    <property type="entry name" value="Integrase_catalytic"/>
</dbReference>
<evidence type="ECO:0000256" key="5">
    <source>
        <dbReference type="PROSITE-ProRule" id="PRU01248"/>
    </source>
</evidence>
<dbReference type="SUPFAM" id="SSF56349">
    <property type="entry name" value="DNA breaking-rejoining enzymes"/>
    <property type="match status" value="1"/>
</dbReference>
<dbReference type="InterPro" id="IPR010998">
    <property type="entry name" value="Integrase_recombinase_N"/>
</dbReference>
<dbReference type="InterPro" id="IPR011010">
    <property type="entry name" value="DNA_brk_join_enz"/>
</dbReference>
<dbReference type="Pfam" id="PF00589">
    <property type="entry name" value="Phage_integrase"/>
    <property type="match status" value="1"/>
</dbReference>
<dbReference type="STRING" id="234267.Acid_2943"/>
<dbReference type="EMBL" id="CP000473">
    <property type="protein sequence ID" value="ABJ83928.1"/>
    <property type="molecule type" value="Genomic_DNA"/>
</dbReference>
<feature type="domain" description="Tyr recombinase" evidence="6">
    <location>
        <begin position="124"/>
        <end position="307"/>
    </location>
</feature>
<dbReference type="InParanoid" id="Q023B8"/>
<dbReference type="PROSITE" id="PS51898">
    <property type="entry name" value="TYR_RECOMBINASE"/>
    <property type="match status" value="1"/>
</dbReference>
<proteinExistence type="inferred from homology"/>
<evidence type="ECO:0000256" key="2">
    <source>
        <dbReference type="ARBA" id="ARBA00022908"/>
    </source>
</evidence>
<feature type="domain" description="Core-binding (CB)" evidence="7">
    <location>
        <begin position="8"/>
        <end position="100"/>
    </location>
</feature>
<dbReference type="InterPro" id="IPR050090">
    <property type="entry name" value="Tyrosine_recombinase_XerCD"/>
</dbReference>
<evidence type="ECO:0000313" key="8">
    <source>
        <dbReference type="EMBL" id="ABJ83928.1"/>
    </source>
</evidence>
<dbReference type="Gene3D" id="1.10.150.130">
    <property type="match status" value="1"/>
</dbReference>
<keyword evidence="4" id="KW-0233">DNA recombination</keyword>
<dbReference type="Pfam" id="PF02899">
    <property type="entry name" value="Phage_int_SAM_1"/>
    <property type="match status" value="1"/>
</dbReference>
<dbReference type="GO" id="GO:0006310">
    <property type="term" value="P:DNA recombination"/>
    <property type="evidence" value="ECO:0007669"/>
    <property type="project" value="UniProtKB-KW"/>
</dbReference>
<evidence type="ECO:0000259" key="6">
    <source>
        <dbReference type="PROSITE" id="PS51898"/>
    </source>
</evidence>
<dbReference type="PANTHER" id="PTHR30349">
    <property type="entry name" value="PHAGE INTEGRASE-RELATED"/>
    <property type="match status" value="1"/>
</dbReference>
<dbReference type="PANTHER" id="PTHR30349:SF41">
    <property type="entry name" value="INTEGRASE_RECOMBINASE PROTEIN MJ0367-RELATED"/>
    <property type="match status" value="1"/>
</dbReference>
<keyword evidence="2" id="KW-0229">DNA integration</keyword>
<dbReference type="InterPro" id="IPR044068">
    <property type="entry name" value="CB"/>
</dbReference>
<dbReference type="PROSITE" id="PS51900">
    <property type="entry name" value="CB"/>
    <property type="match status" value="1"/>
</dbReference>
<dbReference type="AlphaFoldDB" id="Q023B8"/>
<sequence>MSRSKSESLLALTESFFHNYLRQTRGASVHTVRAYRDALKLFYLFLAGQKRKPVANLALDDIQSDALLAFLDYVESRRGNSAVTRNCRLAAVRSFVQHLLRHDVTRAGQYGRILAIRNKKALRRVATYLEPEEARAVIAAIDRRSRNGERDHALLLFLYNTGARVSEALAIRASDLQLERPRQVRLLGKGRKERICPLWPETASALHRIIPVRSGEDSLFRNTLGALLTRDGVAYLLRKYVRSAAQHAPSLRKRRVTPHVMRHSCAVALLQAGIDVSVIRDYLGHASVATTSRYITTNLQMKRDVLEAFWKRAGLGPAAPRRWRPSPKLLAFLESL</sequence>
<organism evidence="8">
    <name type="scientific">Solibacter usitatus (strain Ellin6076)</name>
    <dbReference type="NCBI Taxonomy" id="234267"/>
    <lineage>
        <taxon>Bacteria</taxon>
        <taxon>Pseudomonadati</taxon>
        <taxon>Acidobacteriota</taxon>
        <taxon>Terriglobia</taxon>
        <taxon>Bryobacterales</taxon>
        <taxon>Solibacteraceae</taxon>
        <taxon>Candidatus Solibacter</taxon>
    </lineage>
</organism>
<dbReference type="GO" id="GO:0003677">
    <property type="term" value="F:DNA binding"/>
    <property type="evidence" value="ECO:0007669"/>
    <property type="project" value="UniProtKB-UniRule"/>
</dbReference>